<organism evidence="12 13">
    <name type="scientific">Sphingomonas abietis</name>
    <dbReference type="NCBI Taxonomy" id="3012344"/>
    <lineage>
        <taxon>Bacteria</taxon>
        <taxon>Pseudomonadati</taxon>
        <taxon>Pseudomonadota</taxon>
        <taxon>Alphaproteobacteria</taxon>
        <taxon>Sphingomonadales</taxon>
        <taxon>Sphingomonadaceae</taxon>
        <taxon>Sphingomonas</taxon>
    </lineage>
</organism>
<dbReference type="PROSITE" id="PS52015">
    <property type="entry name" value="TONB_CTD"/>
    <property type="match status" value="1"/>
</dbReference>
<feature type="domain" description="TonB C-terminal" evidence="11">
    <location>
        <begin position="140"/>
        <end position="231"/>
    </location>
</feature>
<comment type="similarity">
    <text evidence="2">Belongs to the TonB family.</text>
</comment>
<keyword evidence="9 10" id="KW-0472">Membrane</keyword>
<evidence type="ECO:0000256" key="9">
    <source>
        <dbReference type="ARBA" id="ARBA00023136"/>
    </source>
</evidence>
<keyword evidence="7" id="KW-0653">Protein transport</keyword>
<evidence type="ECO:0000313" key="13">
    <source>
        <dbReference type="Proteomes" id="UP001210865"/>
    </source>
</evidence>
<accession>A0ABY7NNJ7</accession>
<name>A0ABY7NNJ7_9SPHN</name>
<dbReference type="Gene3D" id="3.30.1150.10">
    <property type="match status" value="1"/>
</dbReference>
<dbReference type="EMBL" id="CP115174">
    <property type="protein sequence ID" value="WBO22550.1"/>
    <property type="molecule type" value="Genomic_DNA"/>
</dbReference>
<keyword evidence="3" id="KW-0813">Transport</keyword>
<dbReference type="SUPFAM" id="SSF74653">
    <property type="entry name" value="TolA/TonB C-terminal domain"/>
    <property type="match status" value="1"/>
</dbReference>
<evidence type="ECO:0000256" key="1">
    <source>
        <dbReference type="ARBA" id="ARBA00004383"/>
    </source>
</evidence>
<proteinExistence type="inferred from homology"/>
<evidence type="ECO:0000256" key="4">
    <source>
        <dbReference type="ARBA" id="ARBA00022475"/>
    </source>
</evidence>
<dbReference type="InterPro" id="IPR006260">
    <property type="entry name" value="TonB/TolA_C"/>
</dbReference>
<evidence type="ECO:0000256" key="5">
    <source>
        <dbReference type="ARBA" id="ARBA00022519"/>
    </source>
</evidence>
<protein>
    <submittedName>
        <fullName evidence="12">Energy transducer TonB</fullName>
    </submittedName>
</protein>
<evidence type="ECO:0000259" key="11">
    <source>
        <dbReference type="PROSITE" id="PS52015"/>
    </source>
</evidence>
<evidence type="ECO:0000256" key="2">
    <source>
        <dbReference type="ARBA" id="ARBA00006555"/>
    </source>
</evidence>
<dbReference type="InterPro" id="IPR051045">
    <property type="entry name" value="TonB-dependent_transducer"/>
</dbReference>
<gene>
    <name evidence="12" type="ORF">PBT88_20845</name>
</gene>
<evidence type="ECO:0000256" key="3">
    <source>
        <dbReference type="ARBA" id="ARBA00022448"/>
    </source>
</evidence>
<evidence type="ECO:0000256" key="8">
    <source>
        <dbReference type="ARBA" id="ARBA00022989"/>
    </source>
</evidence>
<evidence type="ECO:0000256" key="7">
    <source>
        <dbReference type="ARBA" id="ARBA00022927"/>
    </source>
</evidence>
<dbReference type="Pfam" id="PF03544">
    <property type="entry name" value="TonB_C"/>
    <property type="match status" value="1"/>
</dbReference>
<evidence type="ECO:0000313" key="12">
    <source>
        <dbReference type="EMBL" id="WBO22550.1"/>
    </source>
</evidence>
<keyword evidence="13" id="KW-1185">Reference proteome</keyword>
<keyword evidence="6 10" id="KW-0812">Transmembrane</keyword>
<keyword evidence="4" id="KW-1003">Cell membrane</keyword>
<dbReference type="PANTHER" id="PTHR33446">
    <property type="entry name" value="PROTEIN TONB-RELATED"/>
    <property type="match status" value="1"/>
</dbReference>
<comment type="subcellular location">
    <subcellularLocation>
        <location evidence="1">Cell inner membrane</location>
        <topology evidence="1">Single-pass membrane protein</topology>
        <orientation evidence="1">Periplasmic side</orientation>
    </subcellularLocation>
</comment>
<keyword evidence="5" id="KW-0997">Cell inner membrane</keyword>
<sequence length="231" mass="24244">MAVAERVLPVAWERSAYQASRRFQIGPALASLLMVAGLLSGFLWLNVTPNRIAKHDLLTISLAITPPPPPKQPPAPLQKQVTVKPLQPAIVAPPPVVTVPAPPSPVATAPVPTPPRVIVAPAAPAAPVVSAAPPATPADGGDLSSKMIFAKPPSYPIESRRLHEEGTVVLAVLLSAEGQVAGISIAQSSGSDRLDQAALAAVRKWRWAPIVRNGQPVMVQGQVRMPFVLKH</sequence>
<reference evidence="12 13" key="1">
    <citation type="submission" date="2022-12" db="EMBL/GenBank/DDBJ databases">
        <title>Sphingomonas abieness sp. nov., an endophytic bacterium isolated from Abies koreana.</title>
        <authorList>
            <person name="Jiang L."/>
            <person name="Lee J."/>
        </authorList>
    </citation>
    <scope>NUCLEOTIDE SEQUENCE [LARGE SCALE GENOMIC DNA]</scope>
    <source>
        <strain evidence="13">PAMB 00755</strain>
    </source>
</reference>
<dbReference type="PANTHER" id="PTHR33446:SF2">
    <property type="entry name" value="PROTEIN TONB"/>
    <property type="match status" value="1"/>
</dbReference>
<feature type="transmembrane region" description="Helical" evidence="10">
    <location>
        <begin position="25"/>
        <end position="45"/>
    </location>
</feature>
<dbReference type="Proteomes" id="UP001210865">
    <property type="component" value="Chromosome"/>
</dbReference>
<keyword evidence="8 10" id="KW-1133">Transmembrane helix</keyword>
<evidence type="ECO:0000256" key="6">
    <source>
        <dbReference type="ARBA" id="ARBA00022692"/>
    </source>
</evidence>
<dbReference type="NCBIfam" id="TIGR01352">
    <property type="entry name" value="tonB_Cterm"/>
    <property type="match status" value="1"/>
</dbReference>
<dbReference type="InterPro" id="IPR037682">
    <property type="entry name" value="TonB_C"/>
</dbReference>
<dbReference type="RefSeq" id="WP_270077192.1">
    <property type="nucleotide sequence ID" value="NZ_CP115174.1"/>
</dbReference>
<evidence type="ECO:0000256" key="10">
    <source>
        <dbReference type="SAM" id="Phobius"/>
    </source>
</evidence>